<evidence type="ECO:0000256" key="1">
    <source>
        <dbReference type="PROSITE-ProRule" id="PRU00042"/>
    </source>
</evidence>
<accession>A0A812BPQ3</accession>
<dbReference type="SUPFAM" id="SSF57667">
    <property type="entry name" value="beta-beta-alpha zinc fingers"/>
    <property type="match status" value="1"/>
</dbReference>
<feature type="compositionally biased region" description="Polar residues" evidence="2">
    <location>
        <begin position="129"/>
        <end position="141"/>
    </location>
</feature>
<dbReference type="Gene3D" id="3.30.160.60">
    <property type="entry name" value="Classic Zinc Finger"/>
    <property type="match status" value="1"/>
</dbReference>
<comment type="caution">
    <text evidence="4">The sequence shown here is derived from an EMBL/GenBank/DDBJ whole genome shotgun (WGS) entry which is preliminary data.</text>
</comment>
<sequence length="178" mass="18757">MRNHGDKKSFSCSLCGKVFAHKSLLKCHEKAHNVAAATAVGGNVTPGGISDVSNREIVPQNGPDLGAGGSSGLSLTQKDTYSYPNSGVAPPHPSHHLLHNHDGGITSSSSSSSSSHQTHPHQHTHNQSNGHPHSHQNTFTPPGTPDPYNSRIHLPPPPAEHVEIQTEPHISSNGSVFV</sequence>
<keyword evidence="1" id="KW-0479">Metal-binding</keyword>
<feature type="domain" description="C2H2-type" evidence="3">
    <location>
        <begin position="10"/>
        <end position="32"/>
    </location>
</feature>
<feature type="region of interest" description="Disordered" evidence="2">
    <location>
        <begin position="51"/>
        <end position="159"/>
    </location>
</feature>
<keyword evidence="1" id="KW-0863">Zinc-finger</keyword>
<gene>
    <name evidence="4" type="ORF">SPHA_24561</name>
</gene>
<feature type="compositionally biased region" description="Polar residues" evidence="2">
    <location>
        <begin position="76"/>
        <end position="85"/>
    </location>
</feature>
<organism evidence="4 5">
    <name type="scientific">Acanthosepion pharaonis</name>
    <name type="common">Pharaoh cuttlefish</name>
    <name type="synonym">Sepia pharaonis</name>
    <dbReference type="NCBI Taxonomy" id="158019"/>
    <lineage>
        <taxon>Eukaryota</taxon>
        <taxon>Metazoa</taxon>
        <taxon>Spiralia</taxon>
        <taxon>Lophotrochozoa</taxon>
        <taxon>Mollusca</taxon>
        <taxon>Cephalopoda</taxon>
        <taxon>Coleoidea</taxon>
        <taxon>Decapodiformes</taxon>
        <taxon>Sepiida</taxon>
        <taxon>Sepiina</taxon>
        <taxon>Sepiidae</taxon>
        <taxon>Acanthosepion</taxon>
    </lineage>
</organism>
<feature type="compositionally biased region" description="Low complexity" evidence="2">
    <location>
        <begin position="106"/>
        <end position="117"/>
    </location>
</feature>
<dbReference type="EMBL" id="CAHIKZ030000917">
    <property type="protein sequence ID" value="CAE1244979.1"/>
    <property type="molecule type" value="Genomic_DNA"/>
</dbReference>
<dbReference type="InterPro" id="IPR036236">
    <property type="entry name" value="Znf_C2H2_sf"/>
</dbReference>
<dbReference type="Proteomes" id="UP000597762">
    <property type="component" value="Unassembled WGS sequence"/>
</dbReference>
<dbReference type="GO" id="GO:0008270">
    <property type="term" value="F:zinc ion binding"/>
    <property type="evidence" value="ECO:0007669"/>
    <property type="project" value="UniProtKB-KW"/>
</dbReference>
<evidence type="ECO:0000313" key="5">
    <source>
        <dbReference type="Proteomes" id="UP000597762"/>
    </source>
</evidence>
<dbReference type="PROSITE" id="PS50157">
    <property type="entry name" value="ZINC_FINGER_C2H2_2"/>
    <property type="match status" value="1"/>
</dbReference>
<evidence type="ECO:0000313" key="4">
    <source>
        <dbReference type="EMBL" id="CAE1244979.1"/>
    </source>
</evidence>
<proteinExistence type="predicted"/>
<keyword evidence="5" id="KW-1185">Reference proteome</keyword>
<dbReference type="PROSITE" id="PS00028">
    <property type="entry name" value="ZINC_FINGER_C2H2_1"/>
    <property type="match status" value="1"/>
</dbReference>
<dbReference type="InterPro" id="IPR013087">
    <property type="entry name" value="Znf_C2H2_type"/>
</dbReference>
<keyword evidence="1" id="KW-0862">Zinc</keyword>
<protein>
    <recommendedName>
        <fullName evidence="3">C2H2-type domain-containing protein</fullName>
    </recommendedName>
</protein>
<reference evidence="4" key="1">
    <citation type="submission" date="2021-01" db="EMBL/GenBank/DDBJ databases">
        <authorList>
            <person name="Li R."/>
            <person name="Bekaert M."/>
        </authorList>
    </citation>
    <scope>NUCLEOTIDE SEQUENCE</scope>
    <source>
        <strain evidence="4">Farmed</strain>
    </source>
</reference>
<name>A0A812BPQ3_ACAPH</name>
<evidence type="ECO:0000256" key="2">
    <source>
        <dbReference type="SAM" id="MobiDB-lite"/>
    </source>
</evidence>
<dbReference type="OrthoDB" id="6077919at2759"/>
<evidence type="ECO:0000259" key="3">
    <source>
        <dbReference type="PROSITE" id="PS50157"/>
    </source>
</evidence>
<dbReference type="AlphaFoldDB" id="A0A812BPQ3"/>